<dbReference type="GO" id="GO:0006402">
    <property type="term" value="P:mRNA catabolic process"/>
    <property type="evidence" value="ECO:0007669"/>
    <property type="project" value="TreeGrafter"/>
</dbReference>
<proteinExistence type="predicted"/>
<accession>A0A9P8WHF5</accession>
<evidence type="ECO:0000259" key="1">
    <source>
        <dbReference type="SMART" id="SM00955"/>
    </source>
</evidence>
<evidence type="ECO:0000313" key="2">
    <source>
        <dbReference type="EMBL" id="KAH6898994.1"/>
    </source>
</evidence>
<dbReference type="GO" id="GO:0000932">
    <property type="term" value="C:P-body"/>
    <property type="evidence" value="ECO:0007669"/>
    <property type="project" value="TreeGrafter"/>
</dbReference>
<dbReference type="SMART" id="SM00955">
    <property type="entry name" value="RNB"/>
    <property type="match status" value="1"/>
</dbReference>
<dbReference type="InterPro" id="IPR050180">
    <property type="entry name" value="RNR_Ribonuclease"/>
</dbReference>
<dbReference type="Proteomes" id="UP000777438">
    <property type="component" value="Unassembled WGS sequence"/>
</dbReference>
<dbReference type="PANTHER" id="PTHR23355">
    <property type="entry name" value="RIBONUCLEASE"/>
    <property type="match status" value="1"/>
</dbReference>
<dbReference type="Pfam" id="PF00773">
    <property type="entry name" value="RNB"/>
    <property type="match status" value="1"/>
</dbReference>
<dbReference type="InterPro" id="IPR056624">
    <property type="entry name" value="WH_CYT4"/>
</dbReference>
<dbReference type="InterPro" id="IPR012340">
    <property type="entry name" value="NA-bd_OB-fold"/>
</dbReference>
<dbReference type="InterPro" id="IPR001900">
    <property type="entry name" value="RNase_II/R"/>
</dbReference>
<protein>
    <recommendedName>
        <fullName evidence="1">RNB domain-containing protein</fullName>
    </recommendedName>
</protein>
<dbReference type="Pfam" id="PF25522">
    <property type="entry name" value="OB_cyt-4"/>
    <property type="match status" value="1"/>
</dbReference>
<sequence>MLSASRRPYVCRRCLVQTGHGLPSSRSVIARRLGCSQNNTITTQADAPLLPEKSFGLGSIPKAAPSAPASIAPHLDNRPIRQRLRDWTQDPNYVLQEFNETILYGTVSNINTRMMSTGASEFDYFKSAPEGMVEGTMITGNDDVETAMVGSNERAPGDLVEMKQPGIRSPIFAVYLGYFGSRHHFYTNNGRWVVSLGFSAIFTVSNFSTATEIQPLLDTFPKDATPDEYNALRRADKGPSREVGSVLMERMNKFIASADKYYQDSLTNLDRARALISDGKRTKYLSLFEIADMLLPQSARKGDSFPPPALYAVHTALYRNDFVFRPLSPTSDCHRRDHLFEVFPYHDIMMINRITTMVRDYSQKMGENGRAPSPKELSSNAFGSFVLRAREIVKANREKRLFTPFGIVAPTSGVTLGTPEWSRAQMDVIRYLEWWASYELFEPSSRFHSYGSMILRALELYDDVLLDQTTAWTFLQEVGMIPPWEIPSRYKVRFPGVQIQSGGGLIRKKPHTFEESRRPDIAGGSRKEWKGVNVLCIDAPSTMIIDDGVSLERTDKADEFWIHIHTADPASGILPNSELGKFMELIPENIYLPGHFQAMLPSDIGTEDSNDYKSEGLIKTYSLAAGRPTLTFSTKVNEGGELLEYKVEPGMLDKVTYLDPVDVAQFCEEPAPPPAPGQALAVGSLPAKADQPPNRPMTIADNLDSDSKQDLLVLYRLGEALKKKRLEKGAWPYFAPKPSVTVAFEDVPAVTPGEGVNVLPPDPYIKVGYDAFNGASVVSNTMVLAGEIAARWCSDRGIAVPYRKDVHSSTNFAGIYEYATKELFPLLRNGIQPSASQRQELNRLTGGIEISATPGPYFMLGLDMYAKATSPLRRFSDLILHWQVHAALAHEREVKRQIDASVDDLDQILPFTSETIDNTLSLLHMREKMARVLSYGVKEWILIAVLRDWKFENRPPRKLRFTVDSAWSKGLMGRIDLFDLDALLTIPDLNSLALMKDIKVGDAFEVEITNMNVHQKEIFVKAVKYLGPDDKAASTS</sequence>
<feature type="domain" description="RNB" evidence="1">
    <location>
        <begin position="526"/>
        <end position="890"/>
    </location>
</feature>
<dbReference type="PANTHER" id="PTHR23355:SF65">
    <property type="entry name" value="EXORIBONUCLEASE CYT-4, PUTATIVE (AFU_ORTHOLOGUE AFUA_7G01550)-RELATED"/>
    <property type="match status" value="1"/>
</dbReference>
<organism evidence="2 3">
    <name type="scientific">Thelonectria olida</name>
    <dbReference type="NCBI Taxonomy" id="1576542"/>
    <lineage>
        <taxon>Eukaryota</taxon>
        <taxon>Fungi</taxon>
        <taxon>Dikarya</taxon>
        <taxon>Ascomycota</taxon>
        <taxon>Pezizomycotina</taxon>
        <taxon>Sordariomycetes</taxon>
        <taxon>Hypocreomycetidae</taxon>
        <taxon>Hypocreales</taxon>
        <taxon>Nectriaceae</taxon>
        <taxon>Thelonectria</taxon>
    </lineage>
</organism>
<dbReference type="SUPFAM" id="SSF50249">
    <property type="entry name" value="Nucleic acid-binding proteins"/>
    <property type="match status" value="1"/>
</dbReference>
<gene>
    <name evidence="2" type="ORF">B0T10DRAFT_125890</name>
</gene>
<dbReference type="GO" id="GO:0000175">
    <property type="term" value="F:3'-5'-RNA exonuclease activity"/>
    <property type="evidence" value="ECO:0007669"/>
    <property type="project" value="TreeGrafter"/>
</dbReference>
<dbReference type="OrthoDB" id="2285229at2759"/>
<dbReference type="EMBL" id="JAGPYM010000002">
    <property type="protein sequence ID" value="KAH6898994.1"/>
    <property type="molecule type" value="Genomic_DNA"/>
</dbReference>
<dbReference type="Pfam" id="PF23214">
    <property type="entry name" value="SH3_CYT4"/>
    <property type="match status" value="1"/>
</dbReference>
<name>A0A9P8WHF5_9HYPO</name>
<dbReference type="InterPro" id="IPR057912">
    <property type="entry name" value="OB_CYT4_C"/>
</dbReference>
<dbReference type="InterPro" id="IPR056625">
    <property type="entry name" value="SH3_CYT4"/>
</dbReference>
<dbReference type="GO" id="GO:0003723">
    <property type="term" value="F:RNA binding"/>
    <property type="evidence" value="ECO:0007669"/>
    <property type="project" value="InterPro"/>
</dbReference>
<comment type="caution">
    <text evidence="2">The sequence shown here is derived from an EMBL/GenBank/DDBJ whole genome shotgun (WGS) entry which is preliminary data.</text>
</comment>
<dbReference type="AlphaFoldDB" id="A0A9P8WHF5"/>
<dbReference type="Pfam" id="PF23216">
    <property type="entry name" value="WHD_CYT4"/>
    <property type="match status" value="1"/>
</dbReference>
<keyword evidence="3" id="KW-1185">Reference proteome</keyword>
<evidence type="ECO:0000313" key="3">
    <source>
        <dbReference type="Proteomes" id="UP000777438"/>
    </source>
</evidence>
<reference evidence="2 3" key="1">
    <citation type="journal article" date="2021" name="Nat. Commun.">
        <title>Genetic determinants of endophytism in the Arabidopsis root mycobiome.</title>
        <authorList>
            <person name="Mesny F."/>
            <person name="Miyauchi S."/>
            <person name="Thiergart T."/>
            <person name="Pickel B."/>
            <person name="Atanasova L."/>
            <person name="Karlsson M."/>
            <person name="Huettel B."/>
            <person name="Barry K.W."/>
            <person name="Haridas S."/>
            <person name="Chen C."/>
            <person name="Bauer D."/>
            <person name="Andreopoulos W."/>
            <person name="Pangilinan J."/>
            <person name="LaButti K."/>
            <person name="Riley R."/>
            <person name="Lipzen A."/>
            <person name="Clum A."/>
            <person name="Drula E."/>
            <person name="Henrissat B."/>
            <person name="Kohler A."/>
            <person name="Grigoriev I.V."/>
            <person name="Martin F.M."/>
            <person name="Hacquard S."/>
        </authorList>
    </citation>
    <scope>NUCLEOTIDE SEQUENCE [LARGE SCALE GENOMIC DNA]</scope>
    <source>
        <strain evidence="2 3">MPI-CAGE-CH-0241</strain>
    </source>
</reference>